<accession>A0A0A7TWI6</accession>
<evidence type="ECO:0000313" key="1">
    <source>
        <dbReference type="EMBL" id="AJA73506.1"/>
    </source>
</evidence>
<dbReference type="Proteomes" id="UP000031070">
    <property type="component" value="Segment"/>
</dbReference>
<protein>
    <submittedName>
        <fullName evidence="1">Uncharacterized protein</fullName>
    </submittedName>
</protein>
<evidence type="ECO:0000313" key="2">
    <source>
        <dbReference type="Proteomes" id="UP000031070"/>
    </source>
</evidence>
<dbReference type="EMBL" id="KP143763">
    <property type="protein sequence ID" value="AJA73506.1"/>
    <property type="molecule type" value="Genomic_DNA"/>
</dbReference>
<dbReference type="KEGG" id="vg:26646514"/>
<proteinExistence type="predicted"/>
<reference evidence="2" key="1">
    <citation type="submission" date="2014-11" db="EMBL/GenBank/DDBJ databases">
        <title>Complete Genome of Salmonella enterica serovar Typhimurium Siphophage Shivani.</title>
        <authorList>
            <person name="Piya D."/>
            <person name="Xie Y."/>
            <person name="Hernandez A.C."/>
            <person name="Everett G.F.K."/>
        </authorList>
    </citation>
    <scope>NUCLEOTIDE SEQUENCE [LARGE SCALE GENOMIC DNA]</scope>
</reference>
<dbReference type="RefSeq" id="YP_009194703.1">
    <property type="nucleotide sequence ID" value="NC_028754.1"/>
</dbReference>
<gene>
    <name evidence="1" type="ORF">CPT_Shivani59</name>
</gene>
<keyword evidence="2" id="KW-1185">Reference proteome</keyword>
<organism evidence="1 2">
    <name type="scientific">Salmonella phage Shivani</name>
    <dbReference type="NCBI Taxonomy" id="1572715"/>
    <lineage>
        <taxon>Viruses</taxon>
        <taxon>Duplodnaviria</taxon>
        <taxon>Heunggongvirae</taxon>
        <taxon>Uroviricota</taxon>
        <taxon>Caudoviricetes</taxon>
        <taxon>Demerecviridae</taxon>
        <taxon>Markadamsvirinae</taxon>
        <taxon>Tequintavirus</taxon>
        <taxon>Tequintavirus shivani</taxon>
    </lineage>
</organism>
<sequence>MRPGKFKKASWSKEYKEYLLSLVKHNS</sequence>
<name>A0A0A7TWI6_9CAUD</name>
<dbReference type="GeneID" id="26646514"/>